<evidence type="ECO:0000256" key="10">
    <source>
        <dbReference type="ARBA" id="ARBA00031367"/>
    </source>
</evidence>
<dbReference type="NCBIfam" id="TIGR01179">
    <property type="entry name" value="galE"/>
    <property type="match status" value="1"/>
</dbReference>
<evidence type="ECO:0000256" key="8">
    <source>
        <dbReference type="ARBA" id="ARBA00023144"/>
    </source>
</evidence>
<comment type="cofactor">
    <cofactor evidence="2">
        <name>NAD(+)</name>
        <dbReference type="ChEBI" id="CHEBI:57540"/>
    </cofactor>
</comment>
<evidence type="ECO:0000256" key="7">
    <source>
        <dbReference type="ARBA" id="ARBA00023027"/>
    </source>
</evidence>
<dbReference type="UniPathway" id="UPA00214"/>
<dbReference type="Pfam" id="PF01370">
    <property type="entry name" value="Epimerase"/>
    <property type="match status" value="1"/>
</dbReference>
<comment type="similarity">
    <text evidence="4">Belongs to the NAD(P)-dependent epimerase/dehydratase family.</text>
</comment>
<dbReference type="RefSeq" id="WP_164334105.1">
    <property type="nucleotide sequence ID" value="NZ_JAAGMD010000225.1"/>
</dbReference>
<keyword evidence="9 14" id="KW-0413">Isomerase</keyword>
<feature type="domain" description="NAD-dependent epimerase/dehydratase" evidence="13">
    <location>
        <begin position="34"/>
        <end position="293"/>
    </location>
</feature>
<gene>
    <name evidence="14" type="primary">galE</name>
    <name evidence="14" type="ORF">G3I53_08060</name>
</gene>
<evidence type="ECO:0000256" key="6">
    <source>
        <dbReference type="ARBA" id="ARBA00018569"/>
    </source>
</evidence>
<proteinExistence type="inferred from homology"/>
<evidence type="ECO:0000256" key="3">
    <source>
        <dbReference type="ARBA" id="ARBA00004947"/>
    </source>
</evidence>
<keyword evidence="8" id="KW-0119">Carbohydrate metabolism</keyword>
<evidence type="ECO:0000256" key="11">
    <source>
        <dbReference type="ARBA" id="ARBA00033067"/>
    </source>
</evidence>
<dbReference type="InterPro" id="IPR001509">
    <property type="entry name" value="Epimerase_deHydtase"/>
</dbReference>
<dbReference type="AlphaFoldDB" id="A0A6G3QR71"/>
<evidence type="ECO:0000256" key="9">
    <source>
        <dbReference type="ARBA" id="ARBA00023235"/>
    </source>
</evidence>
<evidence type="ECO:0000313" key="14">
    <source>
        <dbReference type="EMBL" id="NEA85998.1"/>
    </source>
</evidence>
<organism evidence="14">
    <name type="scientific">Streptomyces sp. SID14436</name>
    <dbReference type="NCBI Taxonomy" id="2706070"/>
    <lineage>
        <taxon>Bacteria</taxon>
        <taxon>Bacillati</taxon>
        <taxon>Actinomycetota</taxon>
        <taxon>Actinomycetes</taxon>
        <taxon>Kitasatosporales</taxon>
        <taxon>Streptomycetaceae</taxon>
        <taxon>Streptomyces</taxon>
    </lineage>
</organism>
<comment type="pathway">
    <text evidence="3">Carbohydrate metabolism; galactose metabolism.</text>
</comment>
<dbReference type="EC" id="5.1.3.2" evidence="5"/>
<dbReference type="GO" id="GO:0005829">
    <property type="term" value="C:cytosol"/>
    <property type="evidence" value="ECO:0007669"/>
    <property type="project" value="TreeGrafter"/>
</dbReference>
<accession>A0A6G3QR71</accession>
<dbReference type="EMBL" id="JAAGMD010000225">
    <property type="protein sequence ID" value="NEA85998.1"/>
    <property type="molecule type" value="Genomic_DNA"/>
</dbReference>
<keyword evidence="8" id="KW-0299">Galactose metabolism</keyword>
<feature type="region of interest" description="Disordered" evidence="12">
    <location>
        <begin position="1"/>
        <end position="26"/>
    </location>
</feature>
<evidence type="ECO:0000256" key="4">
    <source>
        <dbReference type="ARBA" id="ARBA00007637"/>
    </source>
</evidence>
<keyword evidence="7" id="KW-0520">NAD</keyword>
<dbReference type="Gene3D" id="3.90.25.10">
    <property type="entry name" value="UDP-galactose 4-epimerase, domain 1"/>
    <property type="match status" value="1"/>
</dbReference>
<evidence type="ECO:0000256" key="1">
    <source>
        <dbReference type="ARBA" id="ARBA00000083"/>
    </source>
</evidence>
<dbReference type="InterPro" id="IPR036291">
    <property type="entry name" value="NAD(P)-bd_dom_sf"/>
</dbReference>
<evidence type="ECO:0000256" key="12">
    <source>
        <dbReference type="SAM" id="MobiDB-lite"/>
    </source>
</evidence>
<dbReference type="InterPro" id="IPR005886">
    <property type="entry name" value="UDP_G4E"/>
</dbReference>
<evidence type="ECO:0000256" key="5">
    <source>
        <dbReference type="ARBA" id="ARBA00013189"/>
    </source>
</evidence>
<evidence type="ECO:0000256" key="2">
    <source>
        <dbReference type="ARBA" id="ARBA00001911"/>
    </source>
</evidence>
<name>A0A6G3QR71_9ACTN</name>
<dbReference type="Gene3D" id="3.40.50.720">
    <property type="entry name" value="NAD(P)-binding Rossmann-like Domain"/>
    <property type="match status" value="1"/>
</dbReference>
<comment type="catalytic activity">
    <reaction evidence="1">
        <text>UDP-alpha-D-glucose = UDP-alpha-D-galactose</text>
        <dbReference type="Rhea" id="RHEA:22168"/>
        <dbReference type="ChEBI" id="CHEBI:58885"/>
        <dbReference type="ChEBI" id="CHEBI:66914"/>
        <dbReference type="EC" id="5.1.3.2"/>
    </reaction>
</comment>
<comment type="caution">
    <text evidence="14">The sequence shown here is derived from an EMBL/GenBank/DDBJ whole genome shotgun (WGS) entry which is preliminary data.</text>
</comment>
<dbReference type="PANTHER" id="PTHR43725:SF47">
    <property type="entry name" value="UDP-GLUCOSE 4-EPIMERASE"/>
    <property type="match status" value="1"/>
</dbReference>
<dbReference type="PANTHER" id="PTHR43725">
    <property type="entry name" value="UDP-GLUCOSE 4-EPIMERASE"/>
    <property type="match status" value="1"/>
</dbReference>
<reference evidence="14" key="1">
    <citation type="submission" date="2020-01" db="EMBL/GenBank/DDBJ databases">
        <title>Insect and environment-associated Actinomycetes.</title>
        <authorList>
            <person name="Currrie C."/>
            <person name="Chevrette M."/>
            <person name="Carlson C."/>
            <person name="Stubbendieck R."/>
            <person name="Wendt-Pienkowski E."/>
        </authorList>
    </citation>
    <scope>NUCLEOTIDE SEQUENCE</scope>
    <source>
        <strain evidence="14">SID14436</strain>
    </source>
</reference>
<dbReference type="GO" id="GO:0003978">
    <property type="term" value="F:UDP-glucose 4-epimerase activity"/>
    <property type="evidence" value="ECO:0007669"/>
    <property type="project" value="UniProtKB-EC"/>
</dbReference>
<dbReference type="SUPFAM" id="SSF51735">
    <property type="entry name" value="NAD(P)-binding Rossmann-fold domains"/>
    <property type="match status" value="1"/>
</dbReference>
<dbReference type="GO" id="GO:0006012">
    <property type="term" value="P:galactose metabolic process"/>
    <property type="evidence" value="ECO:0007669"/>
    <property type="project" value="UniProtKB-UniPathway"/>
</dbReference>
<protein>
    <recommendedName>
        <fullName evidence="6">UDP-glucose 4-epimerase</fullName>
        <ecNumber evidence="5">5.1.3.2</ecNumber>
    </recommendedName>
    <alternativeName>
        <fullName evidence="11">Galactowaldenase</fullName>
    </alternativeName>
    <alternativeName>
        <fullName evidence="10">UDP-galactose 4-epimerase</fullName>
    </alternativeName>
</protein>
<evidence type="ECO:0000259" key="13">
    <source>
        <dbReference type="Pfam" id="PF01370"/>
    </source>
</evidence>
<sequence length="378" mass="41270">MARNEPQSPRTFRPARRRRRGARTEARPYSAATVLVTGGAGFVGSLTCTDLLDHGYEVIVVDDHSNSTPQVFPRVERVAGRFVGAVYQLDIRDRSALSAVFARHSVDAVVHFAAHKSEVRSTRMPVGYYDTNVGGTTALLRTMHEHGVHHLVYHSSAAVYGDAGRGPLDERTPPRPVTPYAMSKWVCERILEDVCRHCPQCTVVALRCSTPAGAHPSGLLGEDQRNAPESLLAQMALVADGRRPRLEIRGDTHPTPDGTPVRDYLHVMDAVEAHRVALDHLADGPGMTVYNLGRGEGSSVRDVISAFTAETGRPVPYEVLPAEPGAVPEIVADPTALTRAWGWRPARDLTDVCRDTWHFQRLNPHGYRDAVPGPEAGA</sequence>